<dbReference type="Proteomes" id="UP000527355">
    <property type="component" value="Unassembled WGS sequence"/>
</dbReference>
<feature type="compositionally biased region" description="Basic and acidic residues" evidence="1">
    <location>
        <begin position="20"/>
        <end position="66"/>
    </location>
</feature>
<protein>
    <submittedName>
        <fullName evidence="2">Uncharacterized protein</fullName>
    </submittedName>
</protein>
<comment type="caution">
    <text evidence="2">The sequence shown here is derived from an EMBL/GenBank/DDBJ whole genome shotgun (WGS) entry which is preliminary data.</text>
</comment>
<keyword evidence="3" id="KW-1185">Reference proteome</keyword>
<sequence length="153" mass="16843">MSYSLEDKRDLKGKPGGKVKSVDIQEKLLPEPEQKQRHRQGREMRVSNRHTQPKDDLDKEGEEGRTNGDSWVSILKTGSYDLLRKGGGRSHACCLVKPAEMCSGHVLSGWCLSNVGTLAEHRALRAGNQTALKRTLGSGWCSADERASGKGQE</sequence>
<reference evidence="2 3" key="1">
    <citation type="journal article" date="2020" name="Nature">
        <title>Six reference-quality genomes reveal evolution of bat adaptations.</title>
        <authorList>
            <person name="Jebb D."/>
            <person name="Huang Z."/>
            <person name="Pippel M."/>
            <person name="Hughes G.M."/>
            <person name="Lavrichenko K."/>
            <person name="Devanna P."/>
            <person name="Winkler S."/>
            <person name="Jermiin L.S."/>
            <person name="Skirmuntt E.C."/>
            <person name="Katzourakis A."/>
            <person name="Burkitt-Gray L."/>
            <person name="Ray D.A."/>
            <person name="Sullivan K.A.M."/>
            <person name="Roscito J.G."/>
            <person name="Kirilenko B.M."/>
            <person name="Davalos L.M."/>
            <person name="Corthals A.P."/>
            <person name="Power M.L."/>
            <person name="Jones G."/>
            <person name="Ransome R.D."/>
            <person name="Dechmann D.K.N."/>
            <person name="Locatelli A.G."/>
            <person name="Puechmaille S.J."/>
            <person name="Fedrigo O."/>
            <person name="Jarvis E.D."/>
            <person name="Hiller M."/>
            <person name="Vernes S.C."/>
            <person name="Myers E.W."/>
            <person name="Teeling E.C."/>
        </authorList>
    </citation>
    <scope>NUCLEOTIDE SEQUENCE [LARGE SCALE GENOMIC DNA]</scope>
    <source>
        <strain evidence="2">MMyoMyo1</strain>
        <tissue evidence="2">Flight muscle</tissue>
    </source>
</reference>
<evidence type="ECO:0000313" key="3">
    <source>
        <dbReference type="Proteomes" id="UP000527355"/>
    </source>
</evidence>
<proteinExistence type="predicted"/>
<organism evidence="2 3">
    <name type="scientific">Myotis myotis</name>
    <name type="common">Greater mouse-eared bat</name>
    <name type="synonym">Vespertilio myotis</name>
    <dbReference type="NCBI Taxonomy" id="51298"/>
    <lineage>
        <taxon>Eukaryota</taxon>
        <taxon>Metazoa</taxon>
        <taxon>Chordata</taxon>
        <taxon>Craniata</taxon>
        <taxon>Vertebrata</taxon>
        <taxon>Euteleostomi</taxon>
        <taxon>Mammalia</taxon>
        <taxon>Eutheria</taxon>
        <taxon>Laurasiatheria</taxon>
        <taxon>Chiroptera</taxon>
        <taxon>Yangochiroptera</taxon>
        <taxon>Vespertilionidae</taxon>
        <taxon>Myotis</taxon>
    </lineage>
</organism>
<accession>A0A7J7T5R9</accession>
<feature type="region of interest" description="Disordered" evidence="1">
    <location>
        <begin position="1"/>
        <end position="70"/>
    </location>
</feature>
<evidence type="ECO:0000313" key="2">
    <source>
        <dbReference type="EMBL" id="KAF6296012.1"/>
    </source>
</evidence>
<dbReference type="EMBL" id="JABWUV010000017">
    <property type="protein sequence ID" value="KAF6296012.1"/>
    <property type="molecule type" value="Genomic_DNA"/>
</dbReference>
<gene>
    <name evidence="2" type="ORF">mMyoMyo1_009144</name>
</gene>
<dbReference type="AlphaFoldDB" id="A0A7J7T5R9"/>
<name>A0A7J7T5R9_MYOMY</name>
<feature type="compositionally biased region" description="Basic and acidic residues" evidence="1">
    <location>
        <begin position="1"/>
        <end position="13"/>
    </location>
</feature>
<evidence type="ECO:0000256" key="1">
    <source>
        <dbReference type="SAM" id="MobiDB-lite"/>
    </source>
</evidence>